<feature type="transmembrane region" description="Helical" evidence="1">
    <location>
        <begin position="208"/>
        <end position="231"/>
    </location>
</feature>
<accession>A0A109XY23</accession>
<dbReference type="Pfam" id="PF04235">
    <property type="entry name" value="DUF418"/>
    <property type="match status" value="1"/>
</dbReference>
<evidence type="ECO:0000259" key="2">
    <source>
        <dbReference type="Pfam" id="PF04235"/>
    </source>
</evidence>
<dbReference type="Proteomes" id="UP000060602">
    <property type="component" value="Chromosome"/>
</dbReference>
<dbReference type="PANTHER" id="PTHR30590:SF2">
    <property type="entry name" value="INNER MEMBRANE PROTEIN"/>
    <property type="match status" value="1"/>
</dbReference>
<organism evidence="3 4">
    <name type="scientific">Alcaligenes xylosoxydans xylosoxydans</name>
    <name type="common">Achromobacter xylosoxidans</name>
    <dbReference type="NCBI Taxonomy" id="85698"/>
    <lineage>
        <taxon>Bacteria</taxon>
        <taxon>Pseudomonadati</taxon>
        <taxon>Pseudomonadota</taxon>
        <taxon>Betaproteobacteria</taxon>
        <taxon>Burkholderiales</taxon>
        <taxon>Alcaligenaceae</taxon>
        <taxon>Achromobacter</taxon>
    </lineage>
</organism>
<dbReference type="AlphaFoldDB" id="A0A109XY23"/>
<sequence length="403" mass="42766">MASPAATPPRAGAPARLEVLDALRGVALLGVLLANLRAFSLHDFLPPAAGASPVDLAAQGLMAALVDAKAATLFALLFGVGFALQLGPAPCAPGRRRRHAVRLLLLLAIGLLHAWLLWWGDILRYYALLGLLMLPMAGWSARRLAIVGAALALFAWPLLLPLARQVLPPQTPSAQAAAAALSAFSAPDLMRAWAANLDYDLRMRIANWSLLLFVMGRLMIGAALGRTGLFLDPAAHLAAWRRLAGAAFLVGVPATAFVLLRDGAILFTDGWWAGGPGRDLARVLRGLASLALGLGYMAGFVLLFQSPRARRVLSLFAPVGRMALTNYLGQSVLAIGLFYGIGLGLGPDASLPRILALGVLLFMVQALASAWWLGRYALGPCEWLWRSAAAGRWQAMRLPTPPP</sequence>
<feature type="transmembrane region" description="Helical" evidence="1">
    <location>
        <begin position="354"/>
        <end position="374"/>
    </location>
</feature>
<feature type="transmembrane region" description="Helical" evidence="1">
    <location>
        <begin position="324"/>
        <end position="342"/>
    </location>
</feature>
<feature type="domain" description="DUF418" evidence="2">
    <location>
        <begin position="224"/>
        <end position="391"/>
    </location>
</feature>
<dbReference type="PANTHER" id="PTHR30590">
    <property type="entry name" value="INNER MEMBRANE PROTEIN"/>
    <property type="match status" value="1"/>
</dbReference>
<feature type="transmembrane region" description="Helical" evidence="1">
    <location>
        <begin position="122"/>
        <end position="139"/>
    </location>
</feature>
<dbReference type="InterPro" id="IPR052529">
    <property type="entry name" value="Bact_Transport_Assoc"/>
</dbReference>
<evidence type="ECO:0000256" key="1">
    <source>
        <dbReference type="SAM" id="Phobius"/>
    </source>
</evidence>
<keyword evidence="1" id="KW-0472">Membrane</keyword>
<dbReference type="InterPro" id="IPR007349">
    <property type="entry name" value="DUF418"/>
</dbReference>
<proteinExistence type="predicted"/>
<gene>
    <name evidence="3" type="ORF">AL504_27610</name>
</gene>
<feature type="transmembrane region" description="Helical" evidence="1">
    <location>
        <begin position="99"/>
        <end position="116"/>
    </location>
</feature>
<feature type="transmembrane region" description="Helical" evidence="1">
    <location>
        <begin position="280"/>
        <end position="304"/>
    </location>
</feature>
<keyword evidence="1" id="KW-1133">Transmembrane helix</keyword>
<dbReference type="EMBL" id="CP014060">
    <property type="protein sequence ID" value="AMG39440.1"/>
    <property type="molecule type" value="Genomic_DNA"/>
</dbReference>
<keyword evidence="1" id="KW-0812">Transmembrane</keyword>
<evidence type="ECO:0000313" key="4">
    <source>
        <dbReference type="Proteomes" id="UP000060602"/>
    </source>
</evidence>
<feature type="transmembrane region" description="Helical" evidence="1">
    <location>
        <begin position="70"/>
        <end position="87"/>
    </location>
</feature>
<reference evidence="4" key="1">
    <citation type="submission" date="2015-12" db="EMBL/GenBank/DDBJ databases">
        <title>FDA dAtabase for Regulatory Grade micrObial Sequences (FDA-ARGOS): Supporting development and validation of Infectious Disease Dx tests.</title>
        <authorList>
            <person name="Case J."/>
            <person name="Tallon L."/>
            <person name="Sadzewicz L."/>
            <person name="Sengamalay N."/>
            <person name="Ott S."/>
            <person name="Godinez A."/>
            <person name="Nagaraj S."/>
            <person name="Nadendla S."/>
            <person name="Sichtig H."/>
        </authorList>
    </citation>
    <scope>NUCLEOTIDE SEQUENCE [LARGE SCALE GENOMIC DNA]</scope>
    <source>
        <strain evidence="4">FDAARGOS_147</strain>
    </source>
</reference>
<dbReference type="RefSeq" id="WP_061073830.1">
    <property type="nucleotide sequence ID" value="NZ_CP014060.2"/>
</dbReference>
<evidence type="ECO:0000313" key="3">
    <source>
        <dbReference type="EMBL" id="AMG39440.1"/>
    </source>
</evidence>
<name>A0A109XY23_ALCXX</name>
<protein>
    <submittedName>
        <fullName evidence="3">DUF418 domain-containing protein</fullName>
    </submittedName>
</protein>
<feature type="transmembrane region" description="Helical" evidence="1">
    <location>
        <begin position="243"/>
        <end position="260"/>
    </location>
</feature>
<feature type="transmembrane region" description="Helical" evidence="1">
    <location>
        <begin position="144"/>
        <end position="163"/>
    </location>
</feature>